<accession>A0A8J6TLS3</accession>
<evidence type="ECO:0000259" key="15">
    <source>
        <dbReference type="Pfam" id="PF14849"/>
    </source>
</evidence>
<dbReference type="Proteomes" id="UP000605201">
    <property type="component" value="Unassembled WGS sequence"/>
</dbReference>
<comment type="caution">
    <text evidence="16">The sequence shown here is derived from an EMBL/GenBank/DDBJ whole genome shotgun (WGS) entry which is preliminary data.</text>
</comment>
<dbReference type="Pfam" id="PF14849">
    <property type="entry name" value="YidC_periplas"/>
    <property type="match status" value="1"/>
</dbReference>
<dbReference type="PRINTS" id="PR01900">
    <property type="entry name" value="YIDCPROTEIN"/>
</dbReference>
<proteinExistence type="inferred from homology"/>
<dbReference type="NCBIfam" id="NF002353">
    <property type="entry name" value="PRK01318.1-4"/>
    <property type="match status" value="1"/>
</dbReference>
<evidence type="ECO:0000256" key="5">
    <source>
        <dbReference type="ARBA" id="ARBA00022475"/>
    </source>
</evidence>
<keyword evidence="9 13" id="KW-0472">Membrane</keyword>
<keyword evidence="8 13" id="KW-1133">Transmembrane helix</keyword>
<dbReference type="InterPro" id="IPR028055">
    <property type="entry name" value="YidC/Oxa/ALB_C"/>
</dbReference>
<feature type="transmembrane region" description="Helical" evidence="13">
    <location>
        <begin position="352"/>
        <end position="374"/>
    </location>
</feature>
<evidence type="ECO:0000259" key="14">
    <source>
        <dbReference type="Pfam" id="PF02096"/>
    </source>
</evidence>
<keyword evidence="7 13" id="KW-0653">Protein transport</keyword>
<keyword evidence="6 13" id="KW-0812">Transmembrane</keyword>
<dbReference type="InterPro" id="IPR047196">
    <property type="entry name" value="YidC_ALB_C"/>
</dbReference>
<comment type="subunit">
    <text evidence="13">Interacts with the Sec translocase complex via SecD. Specifically interacts with transmembrane segments of nascent integral membrane proteins during membrane integration.</text>
</comment>
<dbReference type="PANTHER" id="PTHR12428:SF65">
    <property type="entry name" value="CYTOCHROME C OXIDASE ASSEMBLY PROTEIN COX18, MITOCHONDRIAL"/>
    <property type="match status" value="1"/>
</dbReference>
<dbReference type="CDD" id="cd20070">
    <property type="entry name" value="5TM_YidC_Alb3"/>
    <property type="match status" value="1"/>
</dbReference>
<protein>
    <recommendedName>
        <fullName evidence="3 13">Membrane protein insertase YidC</fullName>
    </recommendedName>
    <alternativeName>
        <fullName evidence="12 13">Foldase YidC</fullName>
    </alternativeName>
    <alternativeName>
        <fullName evidence="11 13">Membrane integrase YidC</fullName>
    </alternativeName>
    <alternativeName>
        <fullName evidence="13">Membrane protein YidC</fullName>
    </alternativeName>
</protein>
<evidence type="ECO:0000256" key="6">
    <source>
        <dbReference type="ARBA" id="ARBA00022692"/>
    </source>
</evidence>
<evidence type="ECO:0000256" key="7">
    <source>
        <dbReference type="ARBA" id="ARBA00022927"/>
    </source>
</evidence>
<dbReference type="NCBIfam" id="TIGR03593">
    <property type="entry name" value="yidC_nterm"/>
    <property type="match status" value="1"/>
</dbReference>
<evidence type="ECO:0000256" key="10">
    <source>
        <dbReference type="ARBA" id="ARBA00023186"/>
    </source>
</evidence>
<dbReference type="InterPro" id="IPR028053">
    <property type="entry name" value="Membr_insert_YidC_N"/>
</dbReference>
<feature type="transmembrane region" description="Helical" evidence="13">
    <location>
        <begin position="516"/>
        <end position="535"/>
    </location>
</feature>
<feature type="domain" description="Membrane insertase YidC N-terminal" evidence="15">
    <location>
        <begin position="77"/>
        <end position="343"/>
    </location>
</feature>
<keyword evidence="10 13" id="KW-0143">Chaperone</keyword>
<dbReference type="InterPro" id="IPR038221">
    <property type="entry name" value="YidC_periplasmic_sf"/>
</dbReference>
<evidence type="ECO:0000256" key="1">
    <source>
        <dbReference type="ARBA" id="ARBA00004429"/>
    </source>
</evidence>
<evidence type="ECO:0000313" key="17">
    <source>
        <dbReference type="Proteomes" id="UP000605201"/>
    </source>
</evidence>
<evidence type="ECO:0000256" key="2">
    <source>
        <dbReference type="ARBA" id="ARBA00010527"/>
    </source>
</evidence>
<evidence type="ECO:0000256" key="12">
    <source>
        <dbReference type="ARBA" id="ARBA00033342"/>
    </source>
</evidence>
<reference evidence="16 17" key="1">
    <citation type="submission" date="2020-08" db="EMBL/GenBank/DDBJ databases">
        <title>Bridging the membrane lipid divide: bacteria of the FCB group superphylum have the potential to synthesize archaeal ether lipids.</title>
        <authorList>
            <person name="Villanueva L."/>
            <person name="Von Meijenfeldt F.A.B."/>
            <person name="Westbye A.B."/>
            <person name="Yadav S."/>
            <person name="Hopmans E.C."/>
            <person name="Dutilh B.E."/>
            <person name="Sinninghe Damste J.S."/>
        </authorList>
    </citation>
    <scope>NUCLEOTIDE SEQUENCE [LARGE SCALE GENOMIC DNA]</scope>
    <source>
        <strain evidence="16">NIOZ-UU17</strain>
    </source>
</reference>
<keyword evidence="4 13" id="KW-0813">Transport</keyword>
<dbReference type="AlphaFoldDB" id="A0A8J6TLS3"/>
<dbReference type="PRINTS" id="PR00701">
    <property type="entry name" value="60KDINNERMP"/>
</dbReference>
<evidence type="ECO:0000256" key="4">
    <source>
        <dbReference type="ARBA" id="ARBA00022448"/>
    </source>
</evidence>
<comment type="similarity">
    <text evidence="2 13">Belongs to the OXA1/ALB3/YidC family. Type 1 subfamily.</text>
</comment>
<dbReference type="GO" id="GO:0032977">
    <property type="term" value="F:membrane insertase activity"/>
    <property type="evidence" value="ECO:0007669"/>
    <property type="project" value="InterPro"/>
</dbReference>
<evidence type="ECO:0000256" key="3">
    <source>
        <dbReference type="ARBA" id="ARBA00015325"/>
    </source>
</evidence>
<keyword evidence="5 13" id="KW-1003">Cell membrane</keyword>
<evidence type="ECO:0000256" key="13">
    <source>
        <dbReference type="HAMAP-Rule" id="MF_01810"/>
    </source>
</evidence>
<organism evidence="16 17">
    <name type="scientific">Candidatus Desulfatibia vada</name>
    <dbReference type="NCBI Taxonomy" id="2841696"/>
    <lineage>
        <taxon>Bacteria</taxon>
        <taxon>Pseudomonadati</taxon>
        <taxon>Thermodesulfobacteriota</taxon>
        <taxon>Desulfobacteria</taxon>
        <taxon>Desulfobacterales</taxon>
        <taxon>Desulfobacterales incertae sedis</taxon>
        <taxon>Candidatus Desulfatibia</taxon>
    </lineage>
</organism>
<dbReference type="PANTHER" id="PTHR12428">
    <property type="entry name" value="OXA1"/>
    <property type="match status" value="1"/>
</dbReference>
<evidence type="ECO:0000256" key="11">
    <source>
        <dbReference type="ARBA" id="ARBA00033245"/>
    </source>
</evidence>
<dbReference type="GO" id="GO:0015031">
    <property type="term" value="P:protein transport"/>
    <property type="evidence" value="ECO:0007669"/>
    <property type="project" value="UniProtKB-KW"/>
</dbReference>
<sequence>MENARLVAAIVLSMLVFFVWNYFFVEKQQVEQPKKTTQGEQSVAKAPALPATEQTVAPGAAPPQAAGLQTLRPARSITVNTPLYSVKISERGAEFKSFILKNYRQSLGSDAPLYEMIPPGMQGGTVRLGFAGKSVEGLKGAVFKTTLESDSVDVSAGSKEVAFSWRSPSGFVVEKKFVFSPETYMIGLNVTLTNGSSQTVRDKLFLSLLKPADEKGSRMGFEGPSALINNKAEEVKIKKIKKQSVYDGKLTWIAIQDRYFMAAIIPDQAVEASMHLFLHANDLLENQYVHPELVIDPGSRHTFKHNLFLGPKSLKVLKKLDYNLDKAVNFGWFDFMAKPFVWIMDFLYEHFIANYGIAIIILTILSKIILWPLGNISYKSMAEMKKIQPEIAKLKEKHGDDKKKMNEEMMHLYKAYKVNPLGGCLPMLVQIPVFFALYRMLYGAIELRHAPFFGWITDLSAPDRLLRFDVTIPFMEPPYGIPVLTIIMGATQLIQQKMSPPPGDPAQAKMMMLMPLVFTVIFINFSSGLVLYWLINNILSIAQQYYVSKKRA</sequence>
<evidence type="ECO:0000256" key="9">
    <source>
        <dbReference type="ARBA" id="ARBA00023136"/>
    </source>
</evidence>
<dbReference type="GO" id="GO:0005886">
    <property type="term" value="C:plasma membrane"/>
    <property type="evidence" value="ECO:0007669"/>
    <property type="project" value="UniProtKB-SubCell"/>
</dbReference>
<comment type="subcellular location">
    <subcellularLocation>
        <location evidence="1">Cell inner membrane</location>
        <topology evidence="1">Multi-pass membrane protein</topology>
    </subcellularLocation>
    <subcellularLocation>
        <location evidence="13">Cell membrane</location>
        <topology evidence="13">Multi-pass membrane protein</topology>
    </subcellularLocation>
</comment>
<dbReference type="Pfam" id="PF02096">
    <property type="entry name" value="60KD_IMP"/>
    <property type="match status" value="1"/>
</dbReference>
<dbReference type="InterPro" id="IPR001708">
    <property type="entry name" value="YidC/ALB3/OXA1/COX18"/>
</dbReference>
<feature type="transmembrane region" description="Helical" evidence="13">
    <location>
        <begin position="6"/>
        <end position="25"/>
    </location>
</feature>
<feature type="domain" description="Membrane insertase YidC/Oxa/ALB C-terminal" evidence="14">
    <location>
        <begin position="355"/>
        <end position="548"/>
    </location>
</feature>
<dbReference type="Gene3D" id="2.70.98.90">
    <property type="match status" value="1"/>
</dbReference>
<gene>
    <name evidence="13 16" type="primary">yidC</name>
    <name evidence="16" type="ORF">H8D96_07350</name>
</gene>
<feature type="transmembrane region" description="Helical" evidence="13">
    <location>
        <begin position="418"/>
        <end position="438"/>
    </location>
</feature>
<dbReference type="EMBL" id="JACNIG010000166">
    <property type="protein sequence ID" value="MBC8431721.1"/>
    <property type="molecule type" value="Genomic_DNA"/>
</dbReference>
<evidence type="ECO:0000256" key="8">
    <source>
        <dbReference type="ARBA" id="ARBA00022989"/>
    </source>
</evidence>
<comment type="function">
    <text evidence="13">Required for the insertion and/or proper folding and/or complex formation of integral membrane proteins into the membrane. Involved in integration of membrane proteins that insert both dependently and independently of the Sec translocase complex, as well as at least some lipoproteins. Aids folding of multispanning membrane proteins.</text>
</comment>
<name>A0A8J6TLS3_9BACT</name>
<dbReference type="HAMAP" id="MF_01810">
    <property type="entry name" value="YidC_type1"/>
    <property type="match status" value="1"/>
</dbReference>
<dbReference type="GO" id="GO:0051205">
    <property type="term" value="P:protein insertion into membrane"/>
    <property type="evidence" value="ECO:0007669"/>
    <property type="project" value="TreeGrafter"/>
</dbReference>
<dbReference type="CDD" id="cd19961">
    <property type="entry name" value="EcYidC-like_peri"/>
    <property type="match status" value="1"/>
</dbReference>
<evidence type="ECO:0000313" key="16">
    <source>
        <dbReference type="EMBL" id="MBC8431721.1"/>
    </source>
</evidence>
<dbReference type="InterPro" id="IPR019998">
    <property type="entry name" value="Membr_insert_YidC"/>
</dbReference>
<dbReference type="NCBIfam" id="TIGR03592">
    <property type="entry name" value="yidC_oxa1_cterm"/>
    <property type="match status" value="1"/>
</dbReference>